<dbReference type="InterPro" id="IPR013126">
    <property type="entry name" value="Hsp_70_fam"/>
</dbReference>
<dbReference type="Pfam" id="PF00012">
    <property type="entry name" value="HSP70"/>
    <property type="match status" value="1"/>
</dbReference>
<dbReference type="Gene3D" id="1.20.1270.10">
    <property type="match status" value="1"/>
</dbReference>
<dbReference type="Gene3D" id="2.60.34.10">
    <property type="entry name" value="Substrate Binding Domain Of DNAk, Chain A, domain 1"/>
    <property type="match status" value="1"/>
</dbReference>
<dbReference type="PRINTS" id="PR00301">
    <property type="entry name" value="HEATSHOCK70"/>
</dbReference>
<evidence type="ECO:0000256" key="1">
    <source>
        <dbReference type="ARBA" id="ARBA00022741"/>
    </source>
</evidence>
<feature type="compositionally biased region" description="Acidic residues" evidence="3">
    <location>
        <begin position="450"/>
        <end position="459"/>
    </location>
</feature>
<feature type="region of interest" description="Disordered" evidence="3">
    <location>
        <begin position="251"/>
        <end position="466"/>
    </location>
</feature>
<dbReference type="Proteomes" id="UP001470230">
    <property type="component" value="Unassembled WGS sequence"/>
</dbReference>
<dbReference type="CDD" id="cd24028">
    <property type="entry name" value="ASKHA_NBD_HSP70_HSPA1-like"/>
    <property type="match status" value="1"/>
</dbReference>
<feature type="domain" description="Calponin-homology (CH)" evidence="4">
    <location>
        <begin position="16"/>
        <end position="123"/>
    </location>
</feature>
<dbReference type="InterPro" id="IPR043129">
    <property type="entry name" value="ATPase_NBD"/>
</dbReference>
<dbReference type="SUPFAM" id="SSF53067">
    <property type="entry name" value="Actin-like ATPase domain"/>
    <property type="match status" value="2"/>
</dbReference>
<feature type="region of interest" description="Disordered" evidence="3">
    <location>
        <begin position="147"/>
        <end position="218"/>
    </location>
</feature>
<feature type="compositionally biased region" description="Low complexity" evidence="3">
    <location>
        <begin position="370"/>
        <end position="380"/>
    </location>
</feature>
<dbReference type="Gene3D" id="3.30.30.30">
    <property type="match status" value="1"/>
</dbReference>
<dbReference type="Pfam" id="PF00307">
    <property type="entry name" value="CH"/>
    <property type="match status" value="1"/>
</dbReference>
<dbReference type="PROSITE" id="PS50021">
    <property type="entry name" value="CH"/>
    <property type="match status" value="1"/>
</dbReference>
<dbReference type="Gene3D" id="3.90.640.10">
    <property type="entry name" value="Actin, Chain A, domain 4"/>
    <property type="match status" value="1"/>
</dbReference>
<dbReference type="EMBL" id="JAPFFF010000009">
    <property type="protein sequence ID" value="KAK8881942.1"/>
    <property type="molecule type" value="Genomic_DNA"/>
</dbReference>
<dbReference type="InterPro" id="IPR029048">
    <property type="entry name" value="HSP70_C_sf"/>
</dbReference>
<name>A0ABR2JUL8_9EUKA</name>
<feature type="compositionally biased region" description="Low complexity" evidence="3">
    <location>
        <begin position="255"/>
        <end position="286"/>
    </location>
</feature>
<dbReference type="Gene3D" id="3.30.420.40">
    <property type="match status" value="2"/>
</dbReference>
<accession>A0ABR2JUL8</accession>
<protein>
    <submittedName>
        <fullName evidence="5">Hsp70 chaperone</fullName>
    </submittedName>
</protein>
<dbReference type="Gene3D" id="1.10.418.10">
    <property type="entry name" value="Calponin-like domain"/>
    <property type="match status" value="1"/>
</dbReference>
<evidence type="ECO:0000256" key="3">
    <source>
        <dbReference type="SAM" id="MobiDB-lite"/>
    </source>
</evidence>
<keyword evidence="1" id="KW-0547">Nucleotide-binding</keyword>
<dbReference type="PROSITE" id="PS01036">
    <property type="entry name" value="HSP70_3"/>
    <property type="match status" value="1"/>
</dbReference>
<reference evidence="5 6" key="1">
    <citation type="submission" date="2024-04" db="EMBL/GenBank/DDBJ databases">
        <title>Tritrichomonas musculus Genome.</title>
        <authorList>
            <person name="Alves-Ferreira E."/>
            <person name="Grigg M."/>
            <person name="Lorenzi H."/>
            <person name="Galac M."/>
        </authorList>
    </citation>
    <scope>NUCLEOTIDE SEQUENCE [LARGE SCALE GENOMIC DNA]</scope>
    <source>
        <strain evidence="5 6">EAF2021</strain>
    </source>
</reference>
<feature type="compositionally biased region" description="Basic residues" evidence="3">
    <location>
        <begin position="172"/>
        <end position="189"/>
    </location>
</feature>
<evidence type="ECO:0000256" key="2">
    <source>
        <dbReference type="ARBA" id="ARBA00022840"/>
    </source>
</evidence>
<evidence type="ECO:0000313" key="6">
    <source>
        <dbReference type="Proteomes" id="UP001470230"/>
    </source>
</evidence>
<keyword evidence="2" id="KW-0067">ATP-binding</keyword>
<dbReference type="InterPro" id="IPR029047">
    <property type="entry name" value="HSP70_peptide-bd_sf"/>
</dbReference>
<dbReference type="PROSITE" id="PS00297">
    <property type="entry name" value="HSP70_1"/>
    <property type="match status" value="1"/>
</dbReference>
<dbReference type="SUPFAM" id="SSF100934">
    <property type="entry name" value="Heat shock protein 70kD (HSP70), C-terminal subdomain"/>
    <property type="match status" value="1"/>
</dbReference>
<feature type="compositionally biased region" description="Low complexity" evidence="3">
    <location>
        <begin position="348"/>
        <end position="359"/>
    </location>
</feature>
<dbReference type="InterPro" id="IPR001715">
    <property type="entry name" value="CH_dom"/>
</dbReference>
<gene>
    <name evidence="5" type="ORF">M9Y10_044580</name>
</gene>
<evidence type="ECO:0000259" key="4">
    <source>
        <dbReference type="PROSITE" id="PS50021"/>
    </source>
</evidence>
<feature type="compositionally biased region" description="Basic and acidic residues" evidence="3">
    <location>
        <begin position="9"/>
        <end position="19"/>
    </location>
</feature>
<proteinExistence type="predicted"/>
<dbReference type="SUPFAM" id="SSF100920">
    <property type="entry name" value="Heat shock protein 70kD (HSP70), peptide-binding domain"/>
    <property type="match status" value="1"/>
</dbReference>
<feature type="compositionally biased region" description="Acidic residues" evidence="3">
    <location>
        <begin position="427"/>
        <end position="436"/>
    </location>
</feature>
<dbReference type="InterPro" id="IPR036872">
    <property type="entry name" value="CH_dom_sf"/>
</dbReference>
<comment type="caution">
    <text evidence="5">The sequence shown here is derived from an EMBL/GenBank/DDBJ whole genome shotgun (WGS) entry which is preliminary data.</text>
</comment>
<dbReference type="InterPro" id="IPR018181">
    <property type="entry name" value="Heat_shock_70_CS"/>
</dbReference>
<evidence type="ECO:0000313" key="5">
    <source>
        <dbReference type="EMBL" id="KAK8881942.1"/>
    </source>
</evidence>
<feature type="compositionally biased region" description="Acidic residues" evidence="3">
    <location>
        <begin position="198"/>
        <end position="215"/>
    </location>
</feature>
<dbReference type="SUPFAM" id="SSF47576">
    <property type="entry name" value="Calponin-homology domain, CH-domain"/>
    <property type="match status" value="1"/>
</dbReference>
<organism evidence="5 6">
    <name type="scientific">Tritrichomonas musculus</name>
    <dbReference type="NCBI Taxonomy" id="1915356"/>
    <lineage>
        <taxon>Eukaryota</taxon>
        <taxon>Metamonada</taxon>
        <taxon>Parabasalia</taxon>
        <taxon>Tritrichomonadida</taxon>
        <taxon>Tritrichomonadidae</taxon>
        <taxon>Tritrichomonas</taxon>
    </lineage>
</organism>
<keyword evidence="6" id="KW-1185">Reference proteome</keyword>
<feature type="compositionally biased region" description="Gly residues" evidence="3">
    <location>
        <begin position="292"/>
        <end position="316"/>
    </location>
</feature>
<feature type="region of interest" description="Disordered" evidence="3">
    <location>
        <begin position="1"/>
        <end position="20"/>
    </location>
</feature>
<feature type="compositionally biased region" description="Gly residues" evidence="3">
    <location>
        <begin position="388"/>
        <end position="403"/>
    </location>
</feature>
<sequence length="1095" mass="118584">MSTQSNRSSKKEKEKKDPVEEAMNWANKHLSKKGKSVADIQRDFCDGTNFLLLIEILSKKPIPVPWNAAPTAVHDKRKNIGAFLSLLTNNRYLKTGIVRPDDILWGEPNSTYTALRALNIYMDNGHLPTLPANYNYKNSEYYKTVQENNKNNKDKTQNGEDQEGENADNKRTSTKHRHRHSKSGTHHGSKGKDNNNGNDDENEDENGWDDDDVADGDNQRLFAGTADFTATLKSLNNSCDLSKSQEMHINDENDANNANNENGGRSGQGSRMSGKGSNLGSTSGGKNKNGENGEGGENGDGATSGTGEGAGEGANGEGRASNLLNSIGGGLVGDGSNADGNGAGGSKSGRSSKLSKTGGSTKGEDGNEDGAAGSKSGRSSKLNKTGGSTNGGDGDGDANGNGEGRATDLLNSVGNDLLGGQKGQDNENGEGGDENGDGTGEGSKNKNGANEDDDNEDNNGEIPEVKHSRYAMGIDLGTTFCRYGVFHDDNVDLNGLDNVIQSAVVFDGDNRIVGVVPMSLDNDENAVVVTDIKRIIGRDFTDPSLPTFLENLPYKVVEDSETHRPLVQVPVEGENQIFSAEQITAMLLSHVKELVSSQMGEEVTDAVISVPAYFTQVQRQATIDAGRIAGLNVIRIINEPAAAAVAYNAIHAGQSENGGENDNENKEDGNQGENEVKEILVYDMGGGKLDVSILQVEGGDMTTVKTTGDPNLGGLDFDNVLVNLILKDFKDKTGLNARESPLAMRRLKNEAEKLKITLSEQDEADLHIDDFYGGQDLDFHITREDFEKACEDLFKKAMEPLNDIFDGSADSVDKSSIKQVLLVGGSTKIPRLRRQLREFFDESIPFIDVDQNEAVCEGAAIQGAIIKGQKDAKLNGVSIHGSVLLSLGISCANGKNMIIIPRGSKLPVKRFTNATTIRDKQRNVGFDIVEGERPMAADNIKLGHVTVSGIQIAKRGVPKIEIAMTINEDGILIVTGRDITTHVAVTATVENKGNLPHDAVRKMIRQAEKEKFNDDLKMKRAERKTELVYFLERAENALKDENKTKNLKPADKAQFEQYVNDYKTWVEKHPDEIPSAYQRKYNTLYYALNKIMPVK</sequence>
<dbReference type="PANTHER" id="PTHR19375">
    <property type="entry name" value="HEAT SHOCK PROTEIN 70KDA"/>
    <property type="match status" value="1"/>
</dbReference>